<dbReference type="RefSeq" id="WP_206941149.1">
    <property type="nucleotide sequence ID" value="NZ_JAFLNF010000005.1"/>
</dbReference>
<name>A0A939J5N7_9HYPH</name>
<dbReference type="GO" id="GO:0005694">
    <property type="term" value="C:chromosome"/>
    <property type="evidence" value="ECO:0007669"/>
    <property type="project" value="TreeGrafter"/>
</dbReference>
<dbReference type="InterPro" id="IPR050336">
    <property type="entry name" value="Chromosome_partition/occlusion"/>
</dbReference>
<dbReference type="SUPFAM" id="SSF110849">
    <property type="entry name" value="ParB/Sulfiredoxin"/>
    <property type="match status" value="1"/>
</dbReference>
<dbReference type="PANTHER" id="PTHR33375">
    <property type="entry name" value="CHROMOSOME-PARTITIONING PROTEIN PARB-RELATED"/>
    <property type="match status" value="1"/>
</dbReference>
<keyword evidence="3" id="KW-1185">Reference proteome</keyword>
<sequence length="279" mass="31157">MTAYQSIRVSLIDIPKGRLREIDGDWADCLSGMFLETGQKTPIDVIATEKRFTLVAGAHRLCAARLAKWKEIDARILSPASEQAADELRLHEILENIARKDFNALERCEAFFEMKRIYEALHPQTKNGGKRGNQHTGGQKRQMAIFAFCQSAAETTGLSDRSVRLAVQIWEGLAPASRERLKGTPFAVRQSDLKALSDLDEDTQSKVLDILVGPVPRAASIADALVILHGRKPLTAAERIFRTVSDSLVKLPKASRTVLFRNHKDEIIDLARREGWFNA</sequence>
<dbReference type="PANTHER" id="PTHR33375:SF1">
    <property type="entry name" value="CHROMOSOME-PARTITIONING PROTEIN PARB-RELATED"/>
    <property type="match status" value="1"/>
</dbReference>
<dbReference type="Gene3D" id="3.90.1530.30">
    <property type="match status" value="1"/>
</dbReference>
<dbReference type="SMART" id="SM00470">
    <property type="entry name" value="ParB"/>
    <property type="match status" value="1"/>
</dbReference>
<dbReference type="AlphaFoldDB" id="A0A939J5N7"/>
<feature type="domain" description="ParB-like N-terminal" evidence="1">
    <location>
        <begin position="5"/>
        <end position="97"/>
    </location>
</feature>
<accession>A0A939J5N7</accession>
<comment type="caution">
    <text evidence="2">The sequence shown here is derived from an EMBL/GenBank/DDBJ whole genome shotgun (WGS) entry which is preliminary data.</text>
</comment>
<evidence type="ECO:0000313" key="2">
    <source>
        <dbReference type="EMBL" id="MBO0346010.1"/>
    </source>
</evidence>
<evidence type="ECO:0000259" key="1">
    <source>
        <dbReference type="SMART" id="SM00470"/>
    </source>
</evidence>
<dbReference type="EMBL" id="JAFLNF010000005">
    <property type="protein sequence ID" value="MBO0346010.1"/>
    <property type="molecule type" value="Genomic_DNA"/>
</dbReference>
<dbReference type="GO" id="GO:0007059">
    <property type="term" value="P:chromosome segregation"/>
    <property type="evidence" value="ECO:0007669"/>
    <property type="project" value="TreeGrafter"/>
</dbReference>
<organism evidence="2 3">
    <name type="scientific">Roseibium limicola</name>
    <dbReference type="NCBI Taxonomy" id="2816037"/>
    <lineage>
        <taxon>Bacteria</taxon>
        <taxon>Pseudomonadati</taxon>
        <taxon>Pseudomonadota</taxon>
        <taxon>Alphaproteobacteria</taxon>
        <taxon>Hyphomicrobiales</taxon>
        <taxon>Stappiaceae</taxon>
        <taxon>Roseibium</taxon>
    </lineage>
</organism>
<dbReference type="InterPro" id="IPR036086">
    <property type="entry name" value="ParB/Sulfiredoxin_sf"/>
</dbReference>
<gene>
    <name evidence="2" type="ORF">J0X15_12320</name>
</gene>
<dbReference type="InterPro" id="IPR003115">
    <property type="entry name" value="ParB_N"/>
</dbReference>
<protein>
    <submittedName>
        <fullName evidence="2">ParB N-terminal domain-containing protein</fullName>
    </submittedName>
</protein>
<dbReference type="Pfam" id="PF02195">
    <property type="entry name" value="ParB_N"/>
    <property type="match status" value="1"/>
</dbReference>
<evidence type="ECO:0000313" key="3">
    <source>
        <dbReference type="Proteomes" id="UP000664779"/>
    </source>
</evidence>
<reference evidence="2" key="1">
    <citation type="submission" date="2021-03" db="EMBL/GenBank/DDBJ databases">
        <title>Roseibium sp. CAU 1637 isolated from Incheon.</title>
        <authorList>
            <person name="Kim W."/>
        </authorList>
    </citation>
    <scope>NUCLEOTIDE SEQUENCE</scope>
    <source>
        <strain evidence="2">CAU 1637</strain>
    </source>
</reference>
<dbReference type="Proteomes" id="UP000664779">
    <property type="component" value="Unassembled WGS sequence"/>
</dbReference>
<proteinExistence type="predicted"/>